<dbReference type="EMBL" id="BOOZ01000047">
    <property type="protein sequence ID" value="GIJ12212.1"/>
    <property type="molecule type" value="Genomic_DNA"/>
</dbReference>
<dbReference type="Gene3D" id="3.40.1360.10">
    <property type="match status" value="1"/>
</dbReference>
<dbReference type="Pfam" id="PF08275">
    <property type="entry name" value="DNAG_N"/>
    <property type="match status" value="1"/>
</dbReference>
<name>A0ABQ4I2S7_9ACTN</name>
<keyword evidence="4" id="KW-1185">Reference proteome</keyword>
<evidence type="ECO:0000256" key="1">
    <source>
        <dbReference type="SAM" id="MobiDB-lite"/>
    </source>
</evidence>
<organism evidence="3 4">
    <name type="scientific">Micromonospora andamanensis</name>
    <dbReference type="NCBI Taxonomy" id="1287068"/>
    <lineage>
        <taxon>Bacteria</taxon>
        <taxon>Bacillati</taxon>
        <taxon>Actinomycetota</taxon>
        <taxon>Actinomycetes</taxon>
        <taxon>Micromonosporales</taxon>
        <taxon>Micromonosporaceae</taxon>
        <taxon>Micromonospora</taxon>
    </lineage>
</organism>
<reference evidence="3 4" key="1">
    <citation type="submission" date="2021-01" db="EMBL/GenBank/DDBJ databases">
        <title>Whole genome shotgun sequence of Verrucosispora andamanensis NBRC 109075.</title>
        <authorList>
            <person name="Komaki H."/>
            <person name="Tamura T."/>
        </authorList>
    </citation>
    <scope>NUCLEOTIDE SEQUENCE [LARGE SCALE GENOMIC DNA]</scope>
    <source>
        <strain evidence="3 4">NBRC 109075</strain>
    </source>
</reference>
<accession>A0ABQ4I2S7</accession>
<sequence>MAIAHPTPISDQPAPPDPRRLHAANRAAVAFYREQLGGEHARGVRDYLRNRGLATLARHDSDDGPAQWLVGYAPRAWTALTHQLRAEGFTDQELLTAGLSVRTRNQRLIDRFRDRLMFPIRDPAGRPLGFIGRAAPAAGPAVPKYLNTPETALYRKGTVLFGVAEQQDRIQAGWRPVVVEGPIDAIAIWLSHPSNSRSGAIGVASCGTTLTHAQASIVCNMPGAGSGIVVAYDDDPAGHTAIERAWSVLRDAIPPGPLLAAELDGGDPADLLRSDGGRAAVRNAVQDQAYPLVQAVIDHRLTKLTTRHPRLFEDVAGRCAAVRAVVPLLFEAVNAAQATELATRVTERLGVGLDTVAIAMAEHVDRSVHDAGTALEQAALGRPPPTHPIHRSPSAAILAFPTLRMDGTTHRTDARAPADQRPVGRRDSIGRTRNS</sequence>
<dbReference type="SUPFAM" id="SSF56731">
    <property type="entry name" value="DNA primase core"/>
    <property type="match status" value="1"/>
</dbReference>
<feature type="region of interest" description="Disordered" evidence="1">
    <location>
        <begin position="409"/>
        <end position="435"/>
    </location>
</feature>
<dbReference type="Proteomes" id="UP000647017">
    <property type="component" value="Unassembled WGS sequence"/>
</dbReference>
<protein>
    <recommendedName>
        <fullName evidence="2">DNA primase DNAG catalytic core N-terminal domain-containing protein</fullName>
    </recommendedName>
</protein>
<dbReference type="InterPro" id="IPR037068">
    <property type="entry name" value="DNA_primase_core_N_sf"/>
</dbReference>
<proteinExistence type="predicted"/>
<evidence type="ECO:0000259" key="2">
    <source>
        <dbReference type="Pfam" id="PF08275"/>
    </source>
</evidence>
<dbReference type="InterPro" id="IPR050219">
    <property type="entry name" value="DnaG_primase"/>
</dbReference>
<evidence type="ECO:0000313" key="4">
    <source>
        <dbReference type="Proteomes" id="UP000647017"/>
    </source>
</evidence>
<dbReference type="InterPro" id="IPR013264">
    <property type="entry name" value="DNAG_N"/>
</dbReference>
<dbReference type="Pfam" id="PF13155">
    <property type="entry name" value="Toprim_2"/>
    <property type="match status" value="1"/>
</dbReference>
<dbReference type="Gene3D" id="3.90.980.10">
    <property type="entry name" value="DNA primase, catalytic core, N-terminal domain"/>
    <property type="match status" value="1"/>
</dbReference>
<feature type="region of interest" description="Disordered" evidence="1">
    <location>
        <begin position="1"/>
        <end position="20"/>
    </location>
</feature>
<dbReference type="RefSeq" id="WP_204013398.1">
    <property type="nucleotide sequence ID" value="NZ_BOOZ01000047.1"/>
</dbReference>
<evidence type="ECO:0000313" key="3">
    <source>
        <dbReference type="EMBL" id="GIJ12212.1"/>
    </source>
</evidence>
<dbReference type="PANTHER" id="PTHR30313">
    <property type="entry name" value="DNA PRIMASE"/>
    <property type="match status" value="1"/>
</dbReference>
<dbReference type="PANTHER" id="PTHR30313:SF2">
    <property type="entry name" value="DNA PRIMASE"/>
    <property type="match status" value="1"/>
</dbReference>
<gene>
    <name evidence="3" type="ORF">Van01_54260</name>
</gene>
<comment type="caution">
    <text evidence="3">The sequence shown here is derived from an EMBL/GenBank/DDBJ whole genome shotgun (WGS) entry which is preliminary data.</text>
</comment>
<feature type="domain" description="DNA primase DNAG catalytic core N-terminal" evidence="2">
    <location>
        <begin position="31"/>
        <end position="166"/>
    </location>
</feature>